<accession>A0A0B6EYD0</accession>
<evidence type="ECO:0000313" key="3">
    <source>
        <dbReference type="EMBL" id="AJI79808.1"/>
    </source>
</evidence>
<feature type="region of interest" description="Disordered" evidence="1">
    <location>
        <begin position="284"/>
        <end position="307"/>
    </location>
</feature>
<evidence type="ECO:0008006" key="5">
    <source>
        <dbReference type="Google" id="ProtNLM"/>
    </source>
</evidence>
<sequence length="392" mass="41727">MTTLPEFFTSQHQLRELAILDQGAGSTLFLVEDPSKEQLLVEIFSLEHRGVLRKAGVAGQLEHSAIAPIVGTGTMNNGQEFFVRRCLPGELLANFTGSGVGARHLSREEALATFTPLAEAVDFLIHRNRATYALRALNPRRIILTDHRSTAFFATVGPADAQESSRTTAEEVIARCAQLLSAAYPAFRADAAYPTATAIVEALRTHNAAPQQDIAQPIAQPAPEPVQQVVPHSDTPQKKSSPTLLLGLGAGAAALVIIAGLAWFFTGRAAWSEEEQALVDAHPALLSPRPGGSGVEDTTCESREPEESQTAKITCSGDGVTYSVAGYAGTAERDAAGPAQGAQELSNGRCSVHSYDVSDEEPLFYMAAEDSVAAVLVWGEDAEEARLRLPIC</sequence>
<keyword evidence="2" id="KW-0472">Membrane</keyword>
<organism evidence="3 4">
    <name type="scientific">Corynebacterium singulare</name>
    <dbReference type="NCBI Taxonomy" id="161899"/>
    <lineage>
        <taxon>Bacteria</taxon>
        <taxon>Bacillati</taxon>
        <taxon>Actinomycetota</taxon>
        <taxon>Actinomycetes</taxon>
        <taxon>Mycobacteriales</taxon>
        <taxon>Corynebacteriaceae</taxon>
        <taxon>Corynebacterium</taxon>
    </lineage>
</organism>
<dbReference type="Proteomes" id="UP000031890">
    <property type="component" value="Chromosome"/>
</dbReference>
<protein>
    <recommendedName>
        <fullName evidence="5">Serine/threonine protein kinase</fullName>
    </recommendedName>
</protein>
<dbReference type="STRING" id="161899.CSING_11565"/>
<gene>
    <name evidence="3" type="ORF">CSING_11565</name>
</gene>
<evidence type="ECO:0000313" key="4">
    <source>
        <dbReference type="Proteomes" id="UP000031890"/>
    </source>
</evidence>
<dbReference type="RefSeq" id="WP_042532344.1">
    <property type="nucleotide sequence ID" value="NZ_CP010827.1"/>
</dbReference>
<keyword evidence="2" id="KW-1133">Transmembrane helix</keyword>
<dbReference type="OrthoDB" id="4423738at2"/>
<evidence type="ECO:0000256" key="2">
    <source>
        <dbReference type="SAM" id="Phobius"/>
    </source>
</evidence>
<reference evidence="3 4" key="1">
    <citation type="journal article" date="2015" name="Genome Announc.">
        <title>Complete Genome Sequence and Annotation of Corynebacterium singulare DSM 44357, Isolated from a Human Semen Specimen.</title>
        <authorList>
            <person name="Merten M."/>
            <person name="Brinkrolf K."/>
            <person name="Albersmeier A."/>
            <person name="Kutter Y."/>
            <person name="Ruckert C."/>
            <person name="Tauch A."/>
        </authorList>
    </citation>
    <scope>NUCLEOTIDE SEQUENCE [LARGE SCALE GENOMIC DNA]</scope>
    <source>
        <strain evidence="3">IBS B52218</strain>
    </source>
</reference>
<name>A0A0B6EYD0_9CORY</name>
<proteinExistence type="predicted"/>
<dbReference type="EMBL" id="CP010827">
    <property type="protein sequence ID" value="AJI79808.1"/>
    <property type="molecule type" value="Genomic_DNA"/>
</dbReference>
<keyword evidence="2" id="KW-0812">Transmembrane</keyword>
<evidence type="ECO:0000256" key="1">
    <source>
        <dbReference type="SAM" id="MobiDB-lite"/>
    </source>
</evidence>
<dbReference type="KEGG" id="csx:CSING_11565"/>
<feature type="transmembrane region" description="Helical" evidence="2">
    <location>
        <begin position="244"/>
        <end position="265"/>
    </location>
</feature>
<dbReference type="HOGENOM" id="CLU_656747_0_0_11"/>
<dbReference type="AlphaFoldDB" id="A0A0B6EYD0"/>